<dbReference type="AlphaFoldDB" id="D8QA62"/>
<dbReference type="VEuPathDB" id="FungiDB:SCHCODRAFT_02630939"/>
<evidence type="ECO:0000313" key="3">
    <source>
        <dbReference type="Proteomes" id="UP000007431"/>
    </source>
</evidence>
<evidence type="ECO:0000256" key="1">
    <source>
        <dbReference type="SAM" id="MobiDB-lite"/>
    </source>
</evidence>
<feature type="compositionally biased region" description="Polar residues" evidence="1">
    <location>
        <begin position="137"/>
        <end position="167"/>
    </location>
</feature>
<feature type="region of interest" description="Disordered" evidence="1">
    <location>
        <begin position="441"/>
        <end position="464"/>
    </location>
</feature>
<organism evidence="3">
    <name type="scientific">Schizophyllum commune (strain H4-8 / FGSC 9210)</name>
    <name type="common">Split gill fungus</name>
    <dbReference type="NCBI Taxonomy" id="578458"/>
    <lineage>
        <taxon>Eukaryota</taxon>
        <taxon>Fungi</taxon>
        <taxon>Dikarya</taxon>
        <taxon>Basidiomycota</taxon>
        <taxon>Agaricomycotina</taxon>
        <taxon>Agaricomycetes</taxon>
        <taxon>Agaricomycetidae</taxon>
        <taxon>Agaricales</taxon>
        <taxon>Schizophyllaceae</taxon>
        <taxon>Schizophyllum</taxon>
    </lineage>
</organism>
<name>D8QA62_SCHCM</name>
<accession>D8QA62</accession>
<feature type="region of interest" description="Disordered" evidence="1">
    <location>
        <begin position="127"/>
        <end position="168"/>
    </location>
</feature>
<reference evidence="2 3" key="1">
    <citation type="journal article" date="2010" name="Nat. Biotechnol.">
        <title>Genome sequence of the model mushroom Schizophyllum commune.</title>
        <authorList>
            <person name="Ohm R.A."/>
            <person name="de Jong J.F."/>
            <person name="Lugones L.G."/>
            <person name="Aerts A."/>
            <person name="Kothe E."/>
            <person name="Stajich J.E."/>
            <person name="de Vries R.P."/>
            <person name="Record E."/>
            <person name="Levasseur A."/>
            <person name="Baker S.E."/>
            <person name="Bartholomew K.A."/>
            <person name="Coutinho P.M."/>
            <person name="Erdmann S."/>
            <person name="Fowler T.J."/>
            <person name="Gathman A.C."/>
            <person name="Lombard V."/>
            <person name="Henrissat B."/>
            <person name="Knabe N."/>
            <person name="Kuees U."/>
            <person name="Lilly W.W."/>
            <person name="Lindquist E."/>
            <person name="Lucas S."/>
            <person name="Magnuson J.K."/>
            <person name="Piumi F."/>
            <person name="Raudaskoski M."/>
            <person name="Salamov A."/>
            <person name="Schmutz J."/>
            <person name="Schwarze F.W.M.R."/>
            <person name="vanKuyk P.A."/>
            <person name="Horton J.S."/>
            <person name="Grigoriev I.V."/>
            <person name="Woesten H.A.B."/>
        </authorList>
    </citation>
    <scope>NUCLEOTIDE SEQUENCE [LARGE SCALE GENOMIC DNA]</scope>
    <source>
        <strain evidence="3">H4-8 / FGSC 9210</strain>
    </source>
</reference>
<feature type="compositionally biased region" description="Low complexity" evidence="1">
    <location>
        <begin position="202"/>
        <end position="241"/>
    </location>
</feature>
<feature type="region of interest" description="Disordered" evidence="1">
    <location>
        <begin position="307"/>
        <end position="372"/>
    </location>
</feature>
<dbReference type="OrthoDB" id="3268823at2759"/>
<feature type="region of interest" description="Disordered" evidence="1">
    <location>
        <begin position="195"/>
        <end position="275"/>
    </location>
</feature>
<keyword evidence="3" id="KW-1185">Reference proteome</keyword>
<dbReference type="InParanoid" id="D8QA62"/>
<dbReference type="HOGENOM" id="CLU_491031_0_0_1"/>
<feature type="region of interest" description="Disordered" evidence="1">
    <location>
        <begin position="1"/>
        <end position="57"/>
    </location>
</feature>
<dbReference type="GeneID" id="9588535"/>
<dbReference type="EMBL" id="GL377308">
    <property type="protein sequence ID" value="EFI95348.1"/>
    <property type="molecule type" value="Genomic_DNA"/>
</dbReference>
<gene>
    <name evidence="2" type="ORF">SCHCODRAFT_236165</name>
</gene>
<dbReference type="KEGG" id="scm:SCHCO_02630939"/>
<evidence type="ECO:0000313" key="2">
    <source>
        <dbReference type="EMBL" id="EFI95348.1"/>
    </source>
</evidence>
<feature type="compositionally biased region" description="Basic and acidic residues" evidence="1">
    <location>
        <begin position="448"/>
        <end position="464"/>
    </location>
</feature>
<proteinExistence type="predicted"/>
<feature type="region of interest" description="Disordered" evidence="1">
    <location>
        <begin position="479"/>
        <end position="520"/>
    </location>
</feature>
<sequence>MAATFDKSLPTTPSREWPGDVMTSPTREDQTASKETPRTPPPPTTPSSLGLDISGLFSENFGAHQPESLSSIIPSQDELQRVLDLVKQYLPAQVSTILATSDSDSQDAEVNVHVDSQPSHLPEAITTNVKQKPPPASSRTLSGLSTAASDGFLSSTPGRSGSYSTAGTPDIEKATVILAFPSAIERRFTDLYASDRATDGHGTSSERATSSSGRAATAATTTTSGGHTNSTSAGHTTSTNGLSHHADDGHSPPSDGPIAQNDGHSGRIPLYDVHRPAKKGTASTWLSSRERVDSPLASSLYADAGHSTLSGDDVPSGAWKPAFGPRTSSMMGMLSRSTSEDIDSPAQGSSIEGHVGHSSAGPSTPAVHSLDAQSSIPMSIAQSSLPMSTAADAGHSSYGFDASLLEHGHDVHAHDSLRDDASRGTLAGSAAGHAQGDTQALSDGLLHNTDDKDHTPPTVNHHHECPVKQRLEARHHREDGLGTHPKELSAMQQDEDAEEHARVKHAREPTAQKDSSPTARVRFSDRLRGEAKVLTGKLVRKEGRVEEGRRIMGRA</sequence>
<dbReference type="Proteomes" id="UP000007431">
    <property type="component" value="Unassembled WGS sequence"/>
</dbReference>
<feature type="compositionally biased region" description="Basic and acidic residues" evidence="1">
    <location>
        <begin position="26"/>
        <end position="37"/>
    </location>
</feature>
<protein>
    <submittedName>
        <fullName evidence="2">Uncharacterized protein</fullName>
    </submittedName>
</protein>